<protein>
    <recommendedName>
        <fullName evidence="1">ILCR1 Ig-like domain-containing protein</fullName>
    </recommendedName>
</protein>
<sequence length="209" mass="23819">MPHSILGFIVRINSTALNATKTYLTRLEQPIDNISMNLSSIEFFVELGSLFLFNETYSIEVSFYPEGKNGRNTLIRETIKKPEKDVCGKATQDIAKSWVPSFDPLTVNEITADVEVEFLPAPTSLCITHYSLYIQSMSSNRILDYVMVKATGNETRPRHTFKSMPREEKLMINLLATEPSKEQCVCTHFRCITVKSNEFTIPKMVHRSN</sequence>
<dbReference type="Proteomes" id="UP000218231">
    <property type="component" value="Unassembled WGS sequence"/>
</dbReference>
<evidence type="ECO:0000259" key="1">
    <source>
        <dbReference type="Pfam" id="PF23608"/>
    </source>
</evidence>
<dbReference type="Pfam" id="PF23608">
    <property type="entry name" value="Ig_ILCR1"/>
    <property type="match status" value="1"/>
</dbReference>
<feature type="domain" description="ILCR1 Ig-like" evidence="1">
    <location>
        <begin position="97"/>
        <end position="198"/>
    </location>
</feature>
<accession>A0A2A2KJQ4</accession>
<dbReference type="EMBL" id="LIAE01008415">
    <property type="protein sequence ID" value="PAV74108.1"/>
    <property type="molecule type" value="Genomic_DNA"/>
</dbReference>
<organism evidence="2 3">
    <name type="scientific">Diploscapter pachys</name>
    <dbReference type="NCBI Taxonomy" id="2018661"/>
    <lineage>
        <taxon>Eukaryota</taxon>
        <taxon>Metazoa</taxon>
        <taxon>Ecdysozoa</taxon>
        <taxon>Nematoda</taxon>
        <taxon>Chromadorea</taxon>
        <taxon>Rhabditida</taxon>
        <taxon>Rhabditina</taxon>
        <taxon>Rhabditomorpha</taxon>
        <taxon>Rhabditoidea</taxon>
        <taxon>Rhabditidae</taxon>
        <taxon>Diploscapter</taxon>
    </lineage>
</organism>
<dbReference type="AlphaFoldDB" id="A0A2A2KJQ4"/>
<comment type="caution">
    <text evidence="2">The sequence shown here is derived from an EMBL/GenBank/DDBJ whole genome shotgun (WGS) entry which is preliminary data.</text>
</comment>
<evidence type="ECO:0000313" key="3">
    <source>
        <dbReference type="Proteomes" id="UP000218231"/>
    </source>
</evidence>
<proteinExistence type="predicted"/>
<name>A0A2A2KJQ4_9BILA</name>
<dbReference type="InterPro" id="IPR057066">
    <property type="entry name" value="Ig_ILCR1"/>
</dbReference>
<reference evidence="2 3" key="1">
    <citation type="journal article" date="2017" name="Curr. Biol.">
        <title>Genome architecture and evolution of a unichromosomal asexual nematode.</title>
        <authorList>
            <person name="Fradin H."/>
            <person name="Zegar C."/>
            <person name="Gutwein M."/>
            <person name="Lucas J."/>
            <person name="Kovtun M."/>
            <person name="Corcoran D."/>
            <person name="Baugh L.R."/>
            <person name="Kiontke K."/>
            <person name="Gunsalus K."/>
            <person name="Fitch D.H."/>
            <person name="Piano F."/>
        </authorList>
    </citation>
    <scope>NUCLEOTIDE SEQUENCE [LARGE SCALE GENOMIC DNA]</scope>
    <source>
        <strain evidence="2">PF1309</strain>
    </source>
</reference>
<keyword evidence="3" id="KW-1185">Reference proteome</keyword>
<gene>
    <name evidence="2" type="ORF">WR25_18256</name>
</gene>
<dbReference type="STRING" id="2018661.A0A2A2KJQ4"/>
<evidence type="ECO:0000313" key="2">
    <source>
        <dbReference type="EMBL" id="PAV74108.1"/>
    </source>
</evidence>